<organism evidence="1">
    <name type="scientific">viral metagenome</name>
    <dbReference type="NCBI Taxonomy" id="1070528"/>
    <lineage>
        <taxon>unclassified sequences</taxon>
        <taxon>metagenomes</taxon>
        <taxon>organismal metagenomes</taxon>
    </lineage>
</organism>
<dbReference type="AlphaFoldDB" id="A0A6C0B3M9"/>
<evidence type="ECO:0000313" key="1">
    <source>
        <dbReference type="EMBL" id="QHS86401.1"/>
    </source>
</evidence>
<reference evidence="1" key="1">
    <citation type="journal article" date="2020" name="Nature">
        <title>Giant virus diversity and host interactions through global metagenomics.</title>
        <authorList>
            <person name="Schulz F."/>
            <person name="Roux S."/>
            <person name="Paez-Espino D."/>
            <person name="Jungbluth S."/>
            <person name="Walsh D.A."/>
            <person name="Denef V.J."/>
            <person name="McMahon K.D."/>
            <person name="Konstantinidis K.T."/>
            <person name="Eloe-Fadrosh E.A."/>
            <person name="Kyrpides N.C."/>
            <person name="Woyke T."/>
        </authorList>
    </citation>
    <scope>NUCLEOTIDE SEQUENCE</scope>
    <source>
        <strain evidence="1">GVMAG-M-3300009187-29</strain>
    </source>
</reference>
<proteinExistence type="predicted"/>
<accession>A0A6C0B3M9</accession>
<protein>
    <submittedName>
        <fullName evidence="1">Uncharacterized protein</fullName>
    </submittedName>
</protein>
<name>A0A6C0B3M9_9ZZZZ</name>
<sequence>MNKSFLQQYKFREQNSGTMVGGFSINNILESDISHLEPFSVPVGLYVSTSGSMSGGNVIHDAKIIIGGAIEEEHFEKLYGVVAKHMVKSRKSSVKTQKIKK</sequence>
<dbReference type="EMBL" id="MN739054">
    <property type="protein sequence ID" value="QHS86401.1"/>
    <property type="molecule type" value="Genomic_DNA"/>
</dbReference>